<feature type="region of interest" description="Disordered" evidence="7">
    <location>
        <begin position="418"/>
        <end position="477"/>
    </location>
</feature>
<keyword evidence="6 8" id="KW-0472">Membrane</keyword>
<keyword evidence="2" id="KW-0813">Transport</keyword>
<feature type="transmembrane region" description="Helical" evidence="8">
    <location>
        <begin position="356"/>
        <end position="378"/>
    </location>
</feature>
<dbReference type="AlphaFoldDB" id="A0A6J4UBF4"/>
<feature type="transmembrane region" description="Helical" evidence="8">
    <location>
        <begin position="156"/>
        <end position="176"/>
    </location>
</feature>
<evidence type="ECO:0000256" key="5">
    <source>
        <dbReference type="ARBA" id="ARBA00022989"/>
    </source>
</evidence>
<comment type="subcellular location">
    <subcellularLocation>
        <location evidence="1">Cell membrane</location>
        <topology evidence="1">Multi-pass membrane protein</topology>
    </subcellularLocation>
</comment>
<organism evidence="9">
    <name type="scientific">uncultured Thermomicrobiales bacterium</name>
    <dbReference type="NCBI Taxonomy" id="1645740"/>
    <lineage>
        <taxon>Bacteria</taxon>
        <taxon>Pseudomonadati</taxon>
        <taxon>Thermomicrobiota</taxon>
        <taxon>Thermomicrobia</taxon>
        <taxon>Thermomicrobiales</taxon>
        <taxon>environmental samples</taxon>
    </lineage>
</organism>
<dbReference type="Pfam" id="PF07690">
    <property type="entry name" value="MFS_1"/>
    <property type="match status" value="1"/>
</dbReference>
<sequence length="477" mass="51083">MGAGQGTTIRAEAPSGLSAEQLRRGYTLLAITTFLALIVINIPQTISPNFFRDEIGMGGALNGYLIAIREVPGFLLIFVAAILLRQGLARATAIALVVAGVGYMLFAGANSFVGLIVPTLISSIGYHSWLQLQDALGLSLAKHGEEGSVLGRFRSIGFAGTIVALIVTLAILFALERTSGDLRAVQGPWLRGLFVATGVCAVVGALVILRFPVSADARALAKAAPRITWRKEYRLYYWLTFLDGSRQQIYFAFAPFVLVDTFGVDALTLTTLLIVSAVINWRTGGLVGKLVDRHGEKRMLTAGYTLHLVVFLGFALSQNVWLLYLTYLGYNFLFLFSIGTTTYLRKICLPQDLAPSLAMGISMAHLTAIVVPIAGAALWERLGYQFPFLFGTVFIFVSLWLTQQIDIPRQRIAGAPGTAALADEGEREMEADAPVLPTDSGPVPSPAATLGLAAEDAEPREETAPPAPRPAGVGGGE</sequence>
<feature type="transmembrane region" description="Helical" evidence="8">
    <location>
        <begin position="25"/>
        <end position="43"/>
    </location>
</feature>
<reference evidence="9" key="1">
    <citation type="submission" date="2020-02" db="EMBL/GenBank/DDBJ databases">
        <authorList>
            <person name="Meier V. D."/>
        </authorList>
    </citation>
    <scope>NUCLEOTIDE SEQUENCE</scope>
    <source>
        <strain evidence="9">AVDCRST_MAG59</strain>
    </source>
</reference>
<dbReference type="EMBL" id="CADCWF010000059">
    <property type="protein sequence ID" value="CAA9543166.1"/>
    <property type="molecule type" value="Genomic_DNA"/>
</dbReference>
<evidence type="ECO:0008006" key="10">
    <source>
        <dbReference type="Google" id="ProtNLM"/>
    </source>
</evidence>
<evidence type="ECO:0000256" key="1">
    <source>
        <dbReference type="ARBA" id="ARBA00004651"/>
    </source>
</evidence>
<dbReference type="GO" id="GO:0005886">
    <property type="term" value="C:plasma membrane"/>
    <property type="evidence" value="ECO:0007669"/>
    <property type="project" value="UniProtKB-SubCell"/>
</dbReference>
<keyword evidence="4 8" id="KW-0812">Transmembrane</keyword>
<feature type="transmembrane region" description="Helical" evidence="8">
    <location>
        <begin position="384"/>
        <end position="402"/>
    </location>
</feature>
<proteinExistence type="predicted"/>
<dbReference type="GO" id="GO:0022857">
    <property type="term" value="F:transmembrane transporter activity"/>
    <property type="evidence" value="ECO:0007669"/>
    <property type="project" value="InterPro"/>
</dbReference>
<dbReference type="Gene3D" id="1.20.1250.20">
    <property type="entry name" value="MFS general substrate transporter like domains"/>
    <property type="match status" value="2"/>
</dbReference>
<feature type="transmembrane region" description="Helical" evidence="8">
    <location>
        <begin position="322"/>
        <end position="344"/>
    </location>
</feature>
<dbReference type="InterPro" id="IPR011701">
    <property type="entry name" value="MFS"/>
</dbReference>
<feature type="transmembrane region" description="Helical" evidence="8">
    <location>
        <begin position="299"/>
        <end position="316"/>
    </location>
</feature>
<evidence type="ECO:0000256" key="4">
    <source>
        <dbReference type="ARBA" id="ARBA00022692"/>
    </source>
</evidence>
<feature type="transmembrane region" description="Helical" evidence="8">
    <location>
        <begin position="249"/>
        <end position="279"/>
    </location>
</feature>
<dbReference type="InterPro" id="IPR050171">
    <property type="entry name" value="MFS_Transporters"/>
</dbReference>
<name>A0A6J4UBF4_9BACT</name>
<keyword evidence="3" id="KW-1003">Cell membrane</keyword>
<dbReference type="PANTHER" id="PTHR23517">
    <property type="entry name" value="RESISTANCE PROTEIN MDTM, PUTATIVE-RELATED-RELATED"/>
    <property type="match status" value="1"/>
</dbReference>
<evidence type="ECO:0000313" key="9">
    <source>
        <dbReference type="EMBL" id="CAA9543166.1"/>
    </source>
</evidence>
<gene>
    <name evidence="9" type="ORF">AVDCRST_MAG59-1030</name>
</gene>
<dbReference type="SUPFAM" id="SSF103473">
    <property type="entry name" value="MFS general substrate transporter"/>
    <property type="match status" value="1"/>
</dbReference>
<feature type="transmembrane region" description="Helical" evidence="8">
    <location>
        <begin position="96"/>
        <end position="121"/>
    </location>
</feature>
<feature type="transmembrane region" description="Helical" evidence="8">
    <location>
        <begin position="63"/>
        <end position="84"/>
    </location>
</feature>
<evidence type="ECO:0000256" key="7">
    <source>
        <dbReference type="SAM" id="MobiDB-lite"/>
    </source>
</evidence>
<evidence type="ECO:0000256" key="2">
    <source>
        <dbReference type="ARBA" id="ARBA00022448"/>
    </source>
</evidence>
<accession>A0A6J4UBF4</accession>
<dbReference type="InterPro" id="IPR036259">
    <property type="entry name" value="MFS_trans_sf"/>
</dbReference>
<feature type="transmembrane region" description="Helical" evidence="8">
    <location>
        <begin position="188"/>
        <end position="209"/>
    </location>
</feature>
<evidence type="ECO:0000256" key="8">
    <source>
        <dbReference type="SAM" id="Phobius"/>
    </source>
</evidence>
<evidence type="ECO:0000256" key="6">
    <source>
        <dbReference type="ARBA" id="ARBA00023136"/>
    </source>
</evidence>
<evidence type="ECO:0000256" key="3">
    <source>
        <dbReference type="ARBA" id="ARBA00022475"/>
    </source>
</evidence>
<keyword evidence="5 8" id="KW-1133">Transmembrane helix</keyword>
<protein>
    <recommendedName>
        <fullName evidence="10">Major facilitator superfamily (MFS) profile domain-containing protein</fullName>
    </recommendedName>
</protein>